<dbReference type="OrthoDB" id="5059029at2759"/>
<name>A0A8H5JQU7_9HYPO</name>
<evidence type="ECO:0000259" key="2">
    <source>
        <dbReference type="Pfam" id="PF20521"/>
    </source>
</evidence>
<dbReference type="EMBL" id="JAAOAQ010000264">
    <property type="protein sequence ID" value="KAF5558678.1"/>
    <property type="molecule type" value="Genomic_DNA"/>
</dbReference>
<keyword evidence="1" id="KW-1133">Transmembrane helix</keyword>
<proteinExistence type="predicted"/>
<keyword evidence="4" id="KW-1185">Reference proteome</keyword>
<keyword evidence="1" id="KW-0812">Transmembrane</keyword>
<organism evidence="3 4">
    <name type="scientific">Fusarium phyllophilum</name>
    <dbReference type="NCBI Taxonomy" id="47803"/>
    <lineage>
        <taxon>Eukaryota</taxon>
        <taxon>Fungi</taxon>
        <taxon>Dikarya</taxon>
        <taxon>Ascomycota</taxon>
        <taxon>Pezizomycotina</taxon>
        <taxon>Sordariomycetes</taxon>
        <taxon>Hypocreomycetidae</taxon>
        <taxon>Hypocreales</taxon>
        <taxon>Nectriaceae</taxon>
        <taxon>Fusarium</taxon>
        <taxon>Fusarium fujikuroi species complex</taxon>
    </lineage>
</organism>
<comment type="caution">
    <text evidence="3">The sequence shown here is derived from an EMBL/GenBank/DDBJ whole genome shotgun (WGS) entry which is preliminary data.</text>
</comment>
<gene>
    <name evidence="3" type="ORF">FPHYL_7268</name>
</gene>
<dbReference type="Pfam" id="PF20521">
    <property type="entry name" value="DUF6736"/>
    <property type="match status" value="1"/>
</dbReference>
<feature type="domain" description="Secreted protein CSS2 C-terminal" evidence="2">
    <location>
        <begin position="87"/>
        <end position="213"/>
    </location>
</feature>
<accession>A0A8H5JQU7</accession>
<dbReference type="Proteomes" id="UP000582016">
    <property type="component" value="Unassembled WGS sequence"/>
</dbReference>
<reference evidence="3 4" key="1">
    <citation type="submission" date="2020-05" db="EMBL/GenBank/DDBJ databases">
        <title>Identification and distribution of gene clusters putatively required for synthesis of sphingolipid metabolism inhibitors in phylogenetically diverse species of the filamentous fungus Fusarium.</title>
        <authorList>
            <person name="Kim H.-S."/>
            <person name="Busman M."/>
            <person name="Brown D.W."/>
            <person name="Divon H."/>
            <person name="Uhlig S."/>
            <person name="Proctor R.H."/>
        </authorList>
    </citation>
    <scope>NUCLEOTIDE SEQUENCE [LARGE SCALE GENOMIC DNA]</scope>
    <source>
        <strain evidence="3 4">NRRL 13617</strain>
    </source>
</reference>
<protein>
    <recommendedName>
        <fullName evidence="2">Secreted protein CSS2 C-terminal domain-containing protein</fullName>
    </recommendedName>
</protein>
<feature type="transmembrane region" description="Helical" evidence="1">
    <location>
        <begin position="44"/>
        <end position="61"/>
    </location>
</feature>
<dbReference type="InterPro" id="IPR046624">
    <property type="entry name" value="CSS2_C"/>
</dbReference>
<sequence>MTPEPQLEPHFLDRMVQASAGYIIPATLLAANLVAFLSQVKPALMSFFVLMSLPLSVYSMPSTEVTAAVKMPDLVALYHLEDFESEDSALEKRRNVRVCERILAITSHCVVIGTALKCSGSAIKYASNVQTCTTFTGRAGPGGNLFYRYHEISQSNGRHCGTTAEPETIAGAIERHIKRHGHKICGTECLNLTHGGTWNGYLLIGPADKFDHSAECGHEISFQHCDSGGKGDLN</sequence>
<keyword evidence="1" id="KW-0472">Membrane</keyword>
<feature type="transmembrane region" description="Helical" evidence="1">
    <location>
        <begin position="20"/>
        <end position="37"/>
    </location>
</feature>
<evidence type="ECO:0000256" key="1">
    <source>
        <dbReference type="SAM" id="Phobius"/>
    </source>
</evidence>
<evidence type="ECO:0000313" key="3">
    <source>
        <dbReference type="EMBL" id="KAF5558678.1"/>
    </source>
</evidence>
<dbReference type="AlphaFoldDB" id="A0A8H5JQU7"/>
<evidence type="ECO:0000313" key="4">
    <source>
        <dbReference type="Proteomes" id="UP000582016"/>
    </source>
</evidence>